<dbReference type="InterPro" id="IPR036278">
    <property type="entry name" value="Sialidase_sf"/>
</dbReference>
<evidence type="ECO:0000313" key="3">
    <source>
        <dbReference type="Proteomes" id="UP000774570"/>
    </source>
</evidence>
<name>A0ABS7FV58_9ACTN</name>
<dbReference type="InterPro" id="IPR015943">
    <property type="entry name" value="WD40/YVTN_repeat-like_dom_sf"/>
</dbReference>
<evidence type="ECO:0000256" key="1">
    <source>
        <dbReference type="SAM" id="MobiDB-lite"/>
    </source>
</evidence>
<dbReference type="EMBL" id="JAIBOA010000011">
    <property type="protein sequence ID" value="MBW8484312.1"/>
    <property type="molecule type" value="Genomic_DNA"/>
</dbReference>
<comment type="caution">
    <text evidence="2">The sequence shown here is derived from an EMBL/GenBank/DDBJ whole genome shotgun (WGS) entry which is preliminary data.</text>
</comment>
<protein>
    <recommendedName>
        <fullName evidence="4">Exo-alpha-sialidase</fullName>
    </recommendedName>
</protein>
<dbReference type="RefSeq" id="WP_220167554.1">
    <property type="nucleotide sequence ID" value="NZ_JAIBOA010000011.1"/>
</dbReference>
<sequence>MTSRSPEQDGALAEGGTAGSRATRLRLASGPPARIEGTPWWHAQKVWRDAGIAWSGAPGPVDDDIPPVPAAPGRARRPGPLAAAAVALGVAAAGGYALTRGHEDAGRAAPAPVPADALFASDPAAASDGLGQVLGPVAAAGAAVVAAGAETESDGRDRAQFLVSSGGPWRLAGVRAASGAEPVPGARPALLAARPGGWAALGRDPAGATVTWTSRDAATWTEAPGGAAFAPADAVAGLAGTAAGFTAVGASAGRAAVWASPDGRSWRRAAPPAGATVLDRIAASGGILVAHGAYPRTVKQKGAHGKRKTVTTSAPGLWRSADGGASWTRIEAAGGPALGLAAGPGGLYLVRGGKGGATVLTSTDGRSWRIAVRLSVPGYGGVAAFAGSAAGLAALLRGAGGTMTLLTSTDGRAWRPAAGYGGPAAAPDVRGLAVGAAGTPVLAGRLGDDPYLSAGAPVDLAAVPGAIRPDRAVTALAVAAGRTVAVGGANGGPAAWEGGGLAWTRAAGTAAPGETRLTGVAGGPAGWVAVGARGTLLTSPDAASWTRAPAPGGVPAAVAYGPRGYVAAGTALWRSADLRTWTRGTAPAARLRAVTATPGGYVAVGGATAPAVLTSADGATWTAAPAPAPPPGVASAVLTRVVASGARVLAVGEGRAKDGPAAFLALSADGGATWTARPVPGGAVPSAVTATPGGFALAAPGAPAPQLYESADGAAWRRVPVRGAGSGEQRITALAPAGGALLGAGTVADHRGSRLVLWRTMAP</sequence>
<evidence type="ECO:0008006" key="4">
    <source>
        <dbReference type="Google" id="ProtNLM"/>
    </source>
</evidence>
<accession>A0ABS7FV58</accession>
<organism evidence="2 3">
    <name type="scientific">Actinomadura parmotrematis</name>
    <dbReference type="NCBI Taxonomy" id="2864039"/>
    <lineage>
        <taxon>Bacteria</taxon>
        <taxon>Bacillati</taxon>
        <taxon>Actinomycetota</taxon>
        <taxon>Actinomycetes</taxon>
        <taxon>Streptosporangiales</taxon>
        <taxon>Thermomonosporaceae</taxon>
        <taxon>Actinomadura</taxon>
    </lineage>
</organism>
<reference evidence="2 3" key="1">
    <citation type="submission" date="2021-07" db="EMBL/GenBank/DDBJ databases">
        <title>Actinomadura sp. PM05-2 isolated from lichen.</title>
        <authorList>
            <person name="Somphong A."/>
            <person name="Phongsopitanun W."/>
            <person name="Tanasupawat S."/>
            <person name="Peongsungnone V."/>
        </authorList>
    </citation>
    <scope>NUCLEOTIDE SEQUENCE [LARGE SCALE GENOMIC DNA]</scope>
    <source>
        <strain evidence="2 3">PM05-2</strain>
    </source>
</reference>
<dbReference type="Gene3D" id="2.130.10.10">
    <property type="entry name" value="YVTN repeat-like/Quinoprotein amine dehydrogenase"/>
    <property type="match status" value="1"/>
</dbReference>
<feature type="region of interest" description="Disordered" evidence="1">
    <location>
        <begin position="1"/>
        <end position="36"/>
    </location>
</feature>
<dbReference type="SUPFAM" id="SSF50939">
    <property type="entry name" value="Sialidases"/>
    <property type="match status" value="1"/>
</dbReference>
<proteinExistence type="predicted"/>
<evidence type="ECO:0000313" key="2">
    <source>
        <dbReference type="EMBL" id="MBW8484312.1"/>
    </source>
</evidence>
<dbReference type="SUPFAM" id="SSF110296">
    <property type="entry name" value="Oligoxyloglucan reducing end-specific cellobiohydrolase"/>
    <property type="match status" value="1"/>
</dbReference>
<keyword evidence="3" id="KW-1185">Reference proteome</keyword>
<gene>
    <name evidence="2" type="ORF">K1Y72_18160</name>
</gene>
<dbReference type="Proteomes" id="UP000774570">
    <property type="component" value="Unassembled WGS sequence"/>
</dbReference>